<dbReference type="EMBL" id="CP109020">
    <property type="protein sequence ID" value="WUT87833.1"/>
    <property type="molecule type" value="Genomic_DNA"/>
</dbReference>
<sequence length="141" mass="14983">MKAHREWDSGVALLRTGLTFDAIRIPAPVIHAAAASEDPDTVSAFLADNLNQGAVIHDAYIVGVSYYALVPAGTHANWRTSGTPCLPPGTWLGVPHPSRTDRPGPYWALPPHSPGDLCTPLALVTLIAVGHIQLHQLSMPS</sequence>
<organism evidence="1 2">
    <name type="scientific">Streptomyces melanogenes</name>
    <dbReference type="NCBI Taxonomy" id="67326"/>
    <lineage>
        <taxon>Bacteria</taxon>
        <taxon>Bacillati</taxon>
        <taxon>Actinomycetota</taxon>
        <taxon>Actinomycetes</taxon>
        <taxon>Kitasatosporales</taxon>
        <taxon>Streptomycetaceae</taxon>
        <taxon>Streptomyces</taxon>
    </lineage>
</organism>
<dbReference type="RefSeq" id="WP_329404804.1">
    <property type="nucleotide sequence ID" value="NZ_CP109020.1"/>
</dbReference>
<reference evidence="1" key="1">
    <citation type="submission" date="2022-10" db="EMBL/GenBank/DDBJ databases">
        <title>The complete genomes of actinobacterial strains from the NBC collection.</title>
        <authorList>
            <person name="Joergensen T.S."/>
            <person name="Alvarez Arevalo M."/>
            <person name="Sterndorff E.B."/>
            <person name="Faurdal D."/>
            <person name="Vuksanovic O."/>
            <person name="Mourched A.-S."/>
            <person name="Charusanti P."/>
            <person name="Shaw S."/>
            <person name="Blin K."/>
            <person name="Weber T."/>
        </authorList>
    </citation>
    <scope>NUCLEOTIDE SEQUENCE</scope>
    <source>
        <strain evidence="1">NBC_00668</strain>
        <plasmid evidence="1">unnamed1</plasmid>
    </source>
</reference>
<geneLocation type="plasmid" evidence="1 2">
    <name>unnamed1</name>
</geneLocation>
<name>A0ABZ1XYR5_9ACTN</name>
<proteinExistence type="predicted"/>
<dbReference type="Proteomes" id="UP001432060">
    <property type="component" value="Plasmid unnamed1"/>
</dbReference>
<keyword evidence="2" id="KW-1185">Reference proteome</keyword>
<evidence type="ECO:0000313" key="2">
    <source>
        <dbReference type="Proteomes" id="UP001432060"/>
    </source>
</evidence>
<gene>
    <name evidence="1" type="ORF">OG515_36800</name>
</gene>
<protein>
    <submittedName>
        <fullName evidence="1">Uncharacterized protein</fullName>
    </submittedName>
</protein>
<accession>A0ABZ1XYR5</accession>
<keyword evidence="1" id="KW-0614">Plasmid</keyword>
<evidence type="ECO:0000313" key="1">
    <source>
        <dbReference type="EMBL" id="WUT87833.1"/>
    </source>
</evidence>